<feature type="domain" description="GHMP kinase N-terminal" evidence="6">
    <location>
        <begin position="117"/>
        <end position="197"/>
    </location>
</feature>
<protein>
    <submittedName>
        <fullName evidence="10">N-acetylgalactosamine kinase-like</fullName>
    </submittedName>
</protein>
<dbReference type="Pfam" id="PF00288">
    <property type="entry name" value="GHMP_kinases_N"/>
    <property type="match status" value="1"/>
</dbReference>
<proteinExistence type="inferred from homology"/>
<evidence type="ECO:0000313" key="9">
    <source>
        <dbReference type="Proteomes" id="UP000695022"/>
    </source>
</evidence>
<dbReference type="InterPro" id="IPR036554">
    <property type="entry name" value="GHMP_kinase_C_sf"/>
</dbReference>
<dbReference type="PANTHER" id="PTHR10457:SF7">
    <property type="entry name" value="GALACTOKINASE-RELATED"/>
    <property type="match status" value="1"/>
</dbReference>
<dbReference type="InterPro" id="IPR006206">
    <property type="entry name" value="Mevalonate/galactokinase"/>
</dbReference>
<dbReference type="InterPro" id="IPR014721">
    <property type="entry name" value="Ribsml_uS5_D2-typ_fold_subgr"/>
</dbReference>
<keyword evidence="3" id="KW-0547">Nucleotide-binding</keyword>
<feature type="domain" description="GHMP kinase C-terminal" evidence="7">
    <location>
        <begin position="273"/>
        <end position="312"/>
    </location>
</feature>
<dbReference type="InterPro" id="IPR006204">
    <property type="entry name" value="GHMP_kinase_N_dom"/>
</dbReference>
<evidence type="ECO:0000256" key="2">
    <source>
        <dbReference type="ARBA" id="ARBA00022679"/>
    </source>
</evidence>
<evidence type="ECO:0000256" key="1">
    <source>
        <dbReference type="ARBA" id="ARBA00006566"/>
    </source>
</evidence>
<dbReference type="InterPro" id="IPR019741">
    <property type="entry name" value="Galactokinase_CS"/>
</dbReference>
<dbReference type="Gene3D" id="3.30.230.10">
    <property type="match status" value="1"/>
</dbReference>
<dbReference type="SUPFAM" id="SSF54211">
    <property type="entry name" value="Ribosomal protein S5 domain 2-like"/>
    <property type="match status" value="1"/>
</dbReference>
<dbReference type="InterPro" id="IPR006203">
    <property type="entry name" value="GHMP_knse_ATP-bd_CS"/>
</dbReference>
<evidence type="ECO:0000259" key="7">
    <source>
        <dbReference type="Pfam" id="PF08544"/>
    </source>
</evidence>
<evidence type="ECO:0000256" key="3">
    <source>
        <dbReference type="ARBA" id="ARBA00022741"/>
    </source>
</evidence>
<name>A0ABM1EY11_PRICU</name>
<dbReference type="InterPro" id="IPR013750">
    <property type="entry name" value="GHMP_kinase_C_dom"/>
</dbReference>
<reference evidence="10" key="1">
    <citation type="submission" date="2025-08" db="UniProtKB">
        <authorList>
            <consortium name="RefSeq"/>
        </authorList>
    </citation>
    <scope>IDENTIFICATION</scope>
</reference>
<dbReference type="InterPro" id="IPR020568">
    <property type="entry name" value="Ribosomal_Su5_D2-typ_SF"/>
</dbReference>
<dbReference type="InterPro" id="IPR000705">
    <property type="entry name" value="Galactokinase"/>
</dbReference>
<dbReference type="PRINTS" id="PR00473">
    <property type="entry name" value="GALCTOKINASE"/>
</dbReference>
<dbReference type="PROSITE" id="PS00627">
    <property type="entry name" value="GHMP_KINASES_ATP"/>
    <property type="match status" value="1"/>
</dbReference>
<dbReference type="PANTHER" id="PTHR10457">
    <property type="entry name" value="MEVALONATE KINASE/GALACTOKINASE"/>
    <property type="match status" value="1"/>
</dbReference>
<dbReference type="InterPro" id="IPR019539">
    <property type="entry name" value="GalKase_N"/>
</dbReference>
<keyword evidence="5" id="KW-0067">ATP-binding</keyword>
<evidence type="ECO:0000259" key="6">
    <source>
        <dbReference type="Pfam" id="PF00288"/>
    </source>
</evidence>
<organism evidence="9 10">
    <name type="scientific">Priapulus caudatus</name>
    <name type="common">Priapulid worm</name>
    <dbReference type="NCBI Taxonomy" id="37621"/>
    <lineage>
        <taxon>Eukaryota</taxon>
        <taxon>Metazoa</taxon>
        <taxon>Ecdysozoa</taxon>
        <taxon>Scalidophora</taxon>
        <taxon>Priapulida</taxon>
        <taxon>Priapulimorpha</taxon>
        <taxon>Priapulimorphida</taxon>
        <taxon>Priapulidae</taxon>
        <taxon>Priapulus</taxon>
    </lineage>
</organism>
<dbReference type="Pfam" id="PF08544">
    <property type="entry name" value="GHMP_kinases_C"/>
    <property type="match status" value="1"/>
</dbReference>
<comment type="similarity">
    <text evidence="1">Belongs to the GHMP kinase family. GalK subfamily.</text>
</comment>
<gene>
    <name evidence="10" type="primary">LOC106816947</name>
</gene>
<keyword evidence="2" id="KW-0808">Transferase</keyword>
<keyword evidence="9" id="KW-1185">Reference proteome</keyword>
<keyword evidence="4" id="KW-0418">Kinase</keyword>
<dbReference type="Proteomes" id="UP000695022">
    <property type="component" value="Unplaced"/>
</dbReference>
<dbReference type="Gene3D" id="3.30.70.3170">
    <property type="match status" value="1"/>
</dbReference>
<dbReference type="PROSITE" id="PS00106">
    <property type="entry name" value="GALACTOKINASE"/>
    <property type="match status" value="1"/>
</dbReference>
<accession>A0ABM1EY11</accession>
<evidence type="ECO:0000259" key="8">
    <source>
        <dbReference type="Pfam" id="PF10509"/>
    </source>
</evidence>
<dbReference type="Pfam" id="PF10509">
    <property type="entry name" value="GalKase_gal_bdg"/>
    <property type="match status" value="1"/>
</dbReference>
<dbReference type="SUPFAM" id="SSF55060">
    <property type="entry name" value="GHMP Kinase, C-terminal domain"/>
    <property type="match status" value="1"/>
</dbReference>
<evidence type="ECO:0000256" key="4">
    <source>
        <dbReference type="ARBA" id="ARBA00022777"/>
    </source>
</evidence>
<sequence>MTDQEFVSVKTLDEKLKPRYHKICQHFLKRFNAEPEFYARAPGRVNIIGEHIDYSGYGVLPMAIEQDVAIAVSTNSSNTLQLANSSSSFCEFSCPVDEYTIDKSNPKWFHYVLCGFRGIVEHLKVTTPRGMKVIVDGTIPPSSGLSSSSALVCCAALATLHANNLKMSKVELAELCAHYEKYIGTEGGGMDQSISFMAKQGMAKFIEFNPIRGVDVKLPEGAVFVIANSCVTASKAVTSHFNTRVVECRLAAQGTGMVVWVTMEITSESACKMEAGAHGSRLTGAGWGGCTVSLVPAASLQNFLQEVRKRYYMDGVLELTEEECTRALFPTAPGVGAQLYVH</sequence>
<dbReference type="PRINTS" id="PR00959">
    <property type="entry name" value="MEVGALKINASE"/>
</dbReference>
<evidence type="ECO:0000313" key="10">
    <source>
        <dbReference type="RefSeq" id="XP_014677082.1"/>
    </source>
</evidence>
<dbReference type="GeneID" id="106816947"/>
<dbReference type="PIRSF" id="PIRSF000530">
    <property type="entry name" value="Galactokinase"/>
    <property type="match status" value="1"/>
</dbReference>
<dbReference type="RefSeq" id="XP_014677082.1">
    <property type="nucleotide sequence ID" value="XM_014821596.1"/>
</dbReference>
<feature type="domain" description="Galactokinase N-terminal" evidence="8">
    <location>
        <begin position="26"/>
        <end position="73"/>
    </location>
</feature>
<evidence type="ECO:0000256" key="5">
    <source>
        <dbReference type="ARBA" id="ARBA00022840"/>
    </source>
</evidence>